<dbReference type="Proteomes" id="UP000247810">
    <property type="component" value="Unassembled WGS sequence"/>
</dbReference>
<proteinExistence type="predicted"/>
<dbReference type="EMBL" id="KZ826075">
    <property type="protein sequence ID" value="PYH88659.1"/>
    <property type="molecule type" value="Genomic_DNA"/>
</dbReference>
<organism evidence="1 2">
    <name type="scientific">Aspergillus ellipticus CBS 707.79</name>
    <dbReference type="NCBI Taxonomy" id="1448320"/>
    <lineage>
        <taxon>Eukaryota</taxon>
        <taxon>Fungi</taxon>
        <taxon>Dikarya</taxon>
        <taxon>Ascomycota</taxon>
        <taxon>Pezizomycotina</taxon>
        <taxon>Eurotiomycetes</taxon>
        <taxon>Eurotiomycetidae</taxon>
        <taxon>Eurotiales</taxon>
        <taxon>Aspergillaceae</taxon>
        <taxon>Aspergillus</taxon>
        <taxon>Aspergillus subgen. Circumdati</taxon>
    </lineage>
</organism>
<reference evidence="1 2" key="1">
    <citation type="submission" date="2018-02" db="EMBL/GenBank/DDBJ databases">
        <title>The genomes of Aspergillus section Nigri reveals drivers in fungal speciation.</title>
        <authorList>
            <consortium name="DOE Joint Genome Institute"/>
            <person name="Vesth T.C."/>
            <person name="Nybo J."/>
            <person name="Theobald S."/>
            <person name="Brandl J."/>
            <person name="Frisvad J.C."/>
            <person name="Nielsen K.F."/>
            <person name="Lyhne E.K."/>
            <person name="Kogle M.E."/>
            <person name="Kuo A."/>
            <person name="Riley R."/>
            <person name="Clum A."/>
            <person name="Nolan M."/>
            <person name="Lipzen A."/>
            <person name="Salamov A."/>
            <person name="Henrissat B."/>
            <person name="Wiebenga A."/>
            <person name="De vries R.P."/>
            <person name="Grigoriev I.V."/>
            <person name="Mortensen U.H."/>
            <person name="Andersen M.R."/>
            <person name="Baker S.E."/>
        </authorList>
    </citation>
    <scope>NUCLEOTIDE SEQUENCE [LARGE SCALE GENOMIC DNA]</scope>
    <source>
        <strain evidence="1 2">CBS 707.79</strain>
    </source>
</reference>
<evidence type="ECO:0000313" key="1">
    <source>
        <dbReference type="EMBL" id="PYH88659.1"/>
    </source>
</evidence>
<sequence>MDLPTEEAKLDEIRRYWPGLGRVGYSLAVTPRQHPQRLCAPVARGTSRHAPRRRAHRVLYHQHMDGVLAPTLVRDDWRQLYLDTVQRVCNEAAFRDDDEDFEIPVCHELGVFLKYASGVCDADFRGAAMAPFEPTFGVGVGEGGGEGDDAEQMASQREQLVKYLQDSLCSEDFIGGVVDEDLEVKVGFETGLRGRHEHDVWFSTYLYCRRYVEEGEEEKREGEDGLKDWAWRVVMLHADLENPVTVYGRKLRFDSIPEFLEWYSSWLDRFDMSQLEEYTKCCDWGEIECLFLGGSCFDALW</sequence>
<dbReference type="AlphaFoldDB" id="A0A319CVM1"/>
<keyword evidence="2" id="KW-1185">Reference proteome</keyword>
<protein>
    <submittedName>
        <fullName evidence="1">Uncharacterized protein</fullName>
    </submittedName>
</protein>
<accession>A0A319CVM1</accession>
<evidence type="ECO:0000313" key="2">
    <source>
        <dbReference type="Proteomes" id="UP000247810"/>
    </source>
</evidence>
<name>A0A319CVM1_9EURO</name>
<dbReference type="VEuPathDB" id="FungiDB:BO71DRAFT_403679"/>
<gene>
    <name evidence="1" type="ORF">BO71DRAFT_403679</name>
</gene>
<dbReference type="OrthoDB" id="4403049at2759"/>